<keyword evidence="1" id="KW-0677">Repeat</keyword>
<evidence type="ECO:0008006" key="6">
    <source>
        <dbReference type="Google" id="ProtNLM"/>
    </source>
</evidence>
<feature type="repeat" description="PPR" evidence="2">
    <location>
        <begin position="350"/>
        <end position="387"/>
    </location>
</feature>
<feature type="repeat" description="PPR" evidence="2">
    <location>
        <begin position="423"/>
        <end position="457"/>
    </location>
</feature>
<dbReference type="OrthoDB" id="185373at2759"/>
<feature type="region of interest" description="Disordered" evidence="3">
    <location>
        <begin position="614"/>
        <end position="635"/>
    </location>
</feature>
<dbReference type="Pfam" id="PF01535">
    <property type="entry name" value="PPR"/>
    <property type="match status" value="1"/>
</dbReference>
<gene>
    <name evidence="4" type="ORF">KFK09_025549</name>
</gene>
<sequence>MRLSCQSYGGKMQRKSCNLTTNVLPFLLRPQPKPQGPQPAILFCIRSLYPQRSSHLTDDSNSAAGARIVDEFSSDVEKLYRILRKFHIRPDKLDLALRDSDVSLRPGILERVISRCGPAADLAISFFSWLSRRRPDLPQSAAAHRALLSSVTRARHFGAAWALLDRMRRELPDALTTDVFVALIRRFAAARMVSKAVQVLDEMTAYGCAPDDYVFACLLDALCKNGSVKEAASLFRDMRYRFPPNLRHFTSLLYGWCRAGKLDEAKFILVQMREAGFEPDIVVYNTLLAGFAAAGKMEDSYALLTEMSRKGCEPNVISYTTLIQALCTRDCLDDAMRVFVEMRSRGCVPDIVAYNTLIHGFCKSGRLDRAYEFLDAMDTMAMQGCAPNPSTYFPIFTGHELKEDIDKCFELMSRMSKAGCLPDLGIYNVVIRLSCKLGELKRAVVVWNEMEASGLSPGLDTFIIMIHGFINQGFLIEASGYFKEMVVRGLFSAPQYGTLKELLNSLLRAQKLELAKDVWTCIVSKGCELNVYAWTIWIHALFSNKHVKEACSYCLDMMDAGLMPQPDTFAKLMKGLKKLYNRQIAAEITEKVRVMAAERNVTFKMYKRRGEMDLERKKQRARKKRREGRQRRACQRGNKANILGPYVLKVELV</sequence>
<feature type="repeat" description="PPR" evidence="2">
    <location>
        <begin position="315"/>
        <end position="349"/>
    </location>
</feature>
<organism evidence="4 5">
    <name type="scientific">Dendrobium nobile</name>
    <name type="common">Orchid</name>
    <dbReference type="NCBI Taxonomy" id="94219"/>
    <lineage>
        <taxon>Eukaryota</taxon>
        <taxon>Viridiplantae</taxon>
        <taxon>Streptophyta</taxon>
        <taxon>Embryophyta</taxon>
        <taxon>Tracheophyta</taxon>
        <taxon>Spermatophyta</taxon>
        <taxon>Magnoliopsida</taxon>
        <taxon>Liliopsida</taxon>
        <taxon>Asparagales</taxon>
        <taxon>Orchidaceae</taxon>
        <taxon>Epidendroideae</taxon>
        <taxon>Malaxideae</taxon>
        <taxon>Dendrobiinae</taxon>
        <taxon>Dendrobium</taxon>
    </lineage>
</organism>
<dbReference type="Pfam" id="PF13041">
    <property type="entry name" value="PPR_2"/>
    <property type="match status" value="2"/>
</dbReference>
<evidence type="ECO:0000256" key="1">
    <source>
        <dbReference type="ARBA" id="ARBA00022737"/>
    </source>
</evidence>
<protein>
    <recommendedName>
        <fullName evidence="6">Pentatricopeptide repeat-containing protein</fullName>
    </recommendedName>
</protein>
<dbReference type="PANTHER" id="PTHR47933">
    <property type="entry name" value="PENTATRICOPEPTIDE REPEAT-CONTAINING PROTEIN 1, MITOCHONDRIAL"/>
    <property type="match status" value="1"/>
</dbReference>
<feature type="repeat" description="PPR" evidence="2">
    <location>
        <begin position="176"/>
        <end position="210"/>
    </location>
</feature>
<evidence type="ECO:0000313" key="4">
    <source>
        <dbReference type="EMBL" id="KAI0491289.1"/>
    </source>
</evidence>
<reference evidence="4" key="1">
    <citation type="journal article" date="2022" name="Front. Genet.">
        <title>Chromosome-Scale Assembly of the Dendrobium nobile Genome Provides Insights Into the Molecular Mechanism of the Biosynthesis of the Medicinal Active Ingredient of Dendrobium.</title>
        <authorList>
            <person name="Xu Q."/>
            <person name="Niu S.-C."/>
            <person name="Li K.-L."/>
            <person name="Zheng P.-J."/>
            <person name="Zhang X.-J."/>
            <person name="Jia Y."/>
            <person name="Liu Y."/>
            <person name="Niu Y.-X."/>
            <person name="Yu L.-H."/>
            <person name="Chen D.-F."/>
            <person name="Zhang G.-Q."/>
        </authorList>
    </citation>
    <scope>NUCLEOTIDE SEQUENCE</scope>
    <source>
        <tissue evidence="4">Leaf</tissue>
    </source>
</reference>
<dbReference type="InterPro" id="IPR051240">
    <property type="entry name" value="Mito_RNA-Proc/Resp"/>
</dbReference>
<feature type="repeat" description="PPR" evidence="2">
    <location>
        <begin position="280"/>
        <end position="314"/>
    </location>
</feature>
<dbReference type="EMBL" id="JAGYWB010000018">
    <property type="protein sequence ID" value="KAI0491289.1"/>
    <property type="molecule type" value="Genomic_DNA"/>
</dbReference>
<dbReference type="Gene3D" id="1.25.40.10">
    <property type="entry name" value="Tetratricopeptide repeat domain"/>
    <property type="match status" value="4"/>
</dbReference>
<dbReference type="PANTHER" id="PTHR47933:SF9">
    <property type="entry name" value="PENTACOTRIPEPTIDE-REPEAT REGION OF PRORP DOMAIN-CONTAINING PROTEIN"/>
    <property type="match status" value="1"/>
</dbReference>
<dbReference type="SMR" id="A0A8T3A5F9"/>
<feature type="repeat" description="PPR" evidence="2">
    <location>
        <begin position="211"/>
        <end position="241"/>
    </location>
</feature>
<dbReference type="AlphaFoldDB" id="A0A8T3A5F9"/>
<proteinExistence type="predicted"/>
<evidence type="ECO:0000313" key="5">
    <source>
        <dbReference type="Proteomes" id="UP000829196"/>
    </source>
</evidence>
<accession>A0A8T3A5F9</accession>
<dbReference type="GO" id="GO:0003729">
    <property type="term" value="F:mRNA binding"/>
    <property type="evidence" value="ECO:0007669"/>
    <property type="project" value="TreeGrafter"/>
</dbReference>
<dbReference type="Pfam" id="PF12854">
    <property type="entry name" value="PPR_1"/>
    <property type="match status" value="3"/>
</dbReference>
<feature type="repeat" description="PPR" evidence="2">
    <location>
        <begin position="245"/>
        <end position="279"/>
    </location>
</feature>
<comment type="caution">
    <text evidence="4">The sequence shown here is derived from an EMBL/GenBank/DDBJ whole genome shotgun (WGS) entry which is preliminary data.</text>
</comment>
<evidence type="ECO:0000256" key="3">
    <source>
        <dbReference type="SAM" id="MobiDB-lite"/>
    </source>
</evidence>
<dbReference type="Proteomes" id="UP000829196">
    <property type="component" value="Unassembled WGS sequence"/>
</dbReference>
<dbReference type="PROSITE" id="PS51375">
    <property type="entry name" value="PPR"/>
    <property type="match status" value="8"/>
</dbReference>
<feature type="compositionally biased region" description="Basic residues" evidence="3">
    <location>
        <begin position="617"/>
        <end position="634"/>
    </location>
</feature>
<dbReference type="InterPro" id="IPR011990">
    <property type="entry name" value="TPR-like_helical_dom_sf"/>
</dbReference>
<keyword evidence="5" id="KW-1185">Reference proteome</keyword>
<evidence type="ECO:0000256" key="2">
    <source>
        <dbReference type="PROSITE-ProRule" id="PRU00708"/>
    </source>
</evidence>
<name>A0A8T3A5F9_DENNO</name>
<feature type="repeat" description="PPR" evidence="2">
    <location>
        <begin position="530"/>
        <end position="564"/>
    </location>
</feature>
<dbReference type="NCBIfam" id="TIGR00756">
    <property type="entry name" value="PPR"/>
    <property type="match status" value="8"/>
</dbReference>
<dbReference type="InterPro" id="IPR002885">
    <property type="entry name" value="PPR_rpt"/>
</dbReference>